<feature type="compositionally biased region" description="Basic and acidic residues" evidence="5">
    <location>
        <begin position="297"/>
        <end position="314"/>
    </location>
</feature>
<dbReference type="CDD" id="cd16647">
    <property type="entry name" value="mRING-HC-C3HC5_NEU1"/>
    <property type="match status" value="1"/>
</dbReference>
<evidence type="ECO:0000313" key="8">
    <source>
        <dbReference type="Proteomes" id="UP001150538"/>
    </source>
</evidence>
<evidence type="ECO:0000313" key="7">
    <source>
        <dbReference type="EMBL" id="KAJ1915329.1"/>
    </source>
</evidence>
<feature type="compositionally biased region" description="Polar residues" evidence="5">
    <location>
        <begin position="228"/>
        <end position="241"/>
    </location>
</feature>
<dbReference type="AlphaFoldDB" id="A0A9W7ZRV9"/>
<evidence type="ECO:0000256" key="3">
    <source>
        <dbReference type="ARBA" id="ARBA00022833"/>
    </source>
</evidence>
<evidence type="ECO:0000256" key="4">
    <source>
        <dbReference type="PROSITE-ProRule" id="PRU00175"/>
    </source>
</evidence>
<dbReference type="OrthoDB" id="3045089at2759"/>
<feature type="compositionally biased region" description="Polar residues" evidence="5">
    <location>
        <begin position="123"/>
        <end position="143"/>
    </location>
</feature>
<feature type="region of interest" description="Disordered" evidence="5">
    <location>
        <begin position="192"/>
        <end position="241"/>
    </location>
</feature>
<dbReference type="PROSITE" id="PS50089">
    <property type="entry name" value="ZF_RING_2"/>
    <property type="match status" value="1"/>
</dbReference>
<evidence type="ECO:0000259" key="6">
    <source>
        <dbReference type="PROSITE" id="PS50089"/>
    </source>
</evidence>
<dbReference type="GO" id="GO:0008270">
    <property type="term" value="F:zinc ion binding"/>
    <property type="evidence" value="ECO:0007669"/>
    <property type="project" value="UniProtKB-KW"/>
</dbReference>
<accession>A0A9W7ZRV9</accession>
<sequence>MNLVIGSLVRLSGFRNAKWHAPAALILIDGIYQSLGLKISIMPEQELEAKSTRILREYLLAYNLFNTSQHLEKRDLIRTIQQNSPMPYVSEVHYRNNIPSPSSNSHTAQTDAPASGTPHEPESNSTRSHSGTPPHNSQGNSTDDPLRFVGNWNAVFNELGTGILQSVEQAGERFGGFINEILPDIDRYNSGPPPWGQYMDNEYRHNPTNRRSRSRSSQRTSGAQSSQTPSTDIPTLSYMVSNNTNPSSLSAKQLKKILDHYHVDYTNVLEKKELEARLQRLIDATRRDEIRKLTRAELESKSSDKGKNESHESTENGSDTCRICWENGSNCAFLNCGHMCTCHDCAERLKLDKNECPICREPIARIVRIFKS</sequence>
<feature type="domain" description="RING-type" evidence="6">
    <location>
        <begin position="321"/>
        <end position="360"/>
    </location>
</feature>
<proteinExistence type="predicted"/>
<dbReference type="SUPFAM" id="SSF57850">
    <property type="entry name" value="RING/U-box"/>
    <property type="match status" value="1"/>
</dbReference>
<organism evidence="7 8">
    <name type="scientific">Mycoemilia scoparia</name>
    <dbReference type="NCBI Taxonomy" id="417184"/>
    <lineage>
        <taxon>Eukaryota</taxon>
        <taxon>Fungi</taxon>
        <taxon>Fungi incertae sedis</taxon>
        <taxon>Zoopagomycota</taxon>
        <taxon>Kickxellomycotina</taxon>
        <taxon>Kickxellomycetes</taxon>
        <taxon>Kickxellales</taxon>
        <taxon>Kickxellaceae</taxon>
        <taxon>Mycoemilia</taxon>
    </lineage>
</organism>
<dbReference type="InterPro" id="IPR001841">
    <property type="entry name" value="Znf_RING"/>
</dbReference>
<reference evidence="7" key="1">
    <citation type="submission" date="2022-07" db="EMBL/GenBank/DDBJ databases">
        <title>Phylogenomic reconstructions and comparative analyses of Kickxellomycotina fungi.</title>
        <authorList>
            <person name="Reynolds N.K."/>
            <person name="Stajich J.E."/>
            <person name="Barry K."/>
            <person name="Grigoriev I.V."/>
            <person name="Crous P."/>
            <person name="Smith M.E."/>
        </authorList>
    </citation>
    <scope>NUCLEOTIDE SEQUENCE</scope>
    <source>
        <strain evidence="7">NBRC 100468</strain>
    </source>
</reference>
<dbReference type="PANTHER" id="PTHR14879">
    <property type="entry name" value="CASPASE REGULATOR, RING FINGER DOMAIN-CONTAINING"/>
    <property type="match status" value="1"/>
</dbReference>
<comment type="caution">
    <text evidence="7">The sequence shown here is derived from an EMBL/GenBank/DDBJ whole genome shotgun (WGS) entry which is preliminary data.</text>
</comment>
<evidence type="ECO:0000256" key="1">
    <source>
        <dbReference type="ARBA" id="ARBA00022723"/>
    </source>
</evidence>
<dbReference type="Proteomes" id="UP001150538">
    <property type="component" value="Unassembled WGS sequence"/>
</dbReference>
<feature type="region of interest" description="Disordered" evidence="5">
    <location>
        <begin position="92"/>
        <end position="146"/>
    </location>
</feature>
<dbReference type="Gene3D" id="3.30.40.10">
    <property type="entry name" value="Zinc/RING finger domain, C3HC4 (zinc finger)"/>
    <property type="match status" value="1"/>
</dbReference>
<dbReference type="PANTHER" id="PTHR14879:SF5">
    <property type="entry name" value="RING-TYPE DOMAIN-CONTAINING PROTEIN"/>
    <property type="match status" value="1"/>
</dbReference>
<protein>
    <recommendedName>
        <fullName evidence="6">RING-type domain-containing protein</fullName>
    </recommendedName>
</protein>
<dbReference type="InterPro" id="IPR051728">
    <property type="entry name" value="RING-FYVE_E3_ubiquitin-ligase"/>
</dbReference>
<keyword evidence="1" id="KW-0479">Metal-binding</keyword>
<dbReference type="Pfam" id="PF13920">
    <property type="entry name" value="zf-C3HC4_3"/>
    <property type="match status" value="1"/>
</dbReference>
<dbReference type="EMBL" id="JANBPU010000151">
    <property type="protein sequence ID" value="KAJ1915329.1"/>
    <property type="molecule type" value="Genomic_DNA"/>
</dbReference>
<keyword evidence="8" id="KW-1185">Reference proteome</keyword>
<feature type="region of interest" description="Disordered" evidence="5">
    <location>
        <begin position="297"/>
        <end position="318"/>
    </location>
</feature>
<evidence type="ECO:0000256" key="2">
    <source>
        <dbReference type="ARBA" id="ARBA00022771"/>
    </source>
</evidence>
<gene>
    <name evidence="7" type="ORF">H4219_004382</name>
</gene>
<feature type="compositionally biased region" description="Basic residues" evidence="5">
    <location>
        <begin position="207"/>
        <end position="216"/>
    </location>
</feature>
<keyword evidence="2 4" id="KW-0863">Zinc-finger</keyword>
<dbReference type="FunFam" id="1.10.1170.10:FF:000002">
    <property type="entry name" value="Baculoviral IAP repeat containing 7"/>
    <property type="match status" value="1"/>
</dbReference>
<feature type="compositionally biased region" description="Low complexity" evidence="5">
    <location>
        <begin position="217"/>
        <end position="227"/>
    </location>
</feature>
<name>A0A9W7ZRV9_9FUNG</name>
<evidence type="ECO:0000256" key="5">
    <source>
        <dbReference type="SAM" id="MobiDB-lite"/>
    </source>
</evidence>
<feature type="compositionally biased region" description="Polar residues" evidence="5">
    <location>
        <begin position="97"/>
        <end position="112"/>
    </location>
</feature>
<keyword evidence="3" id="KW-0862">Zinc</keyword>
<dbReference type="InterPro" id="IPR013083">
    <property type="entry name" value="Znf_RING/FYVE/PHD"/>
</dbReference>